<evidence type="ECO:0000256" key="1">
    <source>
        <dbReference type="SAM" id="Phobius"/>
    </source>
</evidence>
<gene>
    <name evidence="2" type="ORF">COP05_03115</name>
</gene>
<dbReference type="Proteomes" id="UP000815698">
    <property type="component" value="Chromosome"/>
</dbReference>
<feature type="transmembrane region" description="Helical" evidence="1">
    <location>
        <begin position="35"/>
        <end position="52"/>
    </location>
</feature>
<keyword evidence="1" id="KW-0472">Membrane</keyword>
<feature type="transmembrane region" description="Helical" evidence="1">
    <location>
        <begin position="6"/>
        <end position="23"/>
    </location>
</feature>
<keyword evidence="3" id="KW-1185">Reference proteome</keyword>
<reference evidence="2 3" key="1">
    <citation type="journal article" date="2016" name="Int. J. Syst. Evol. Microbiol.">
        <title>Dermabacter jinjuensis sp. nov., a novel species of the genus Dermabacter isolated from a clinical specimen.</title>
        <authorList>
            <person name="Park Y.K."/>
            <person name="Lee K.M."/>
            <person name="Lee W.K."/>
            <person name="Cho M.J."/>
            <person name="Lee H.S."/>
            <person name="Cho Y.G."/>
            <person name="Lee Y.C."/>
            <person name="Lee W.K."/>
            <person name="Seong W.K."/>
            <person name="Hwang K.J."/>
        </authorList>
    </citation>
    <scope>NUCLEOTIDE SEQUENCE [LARGE SCALE GENOMIC DNA]</scope>
    <source>
        <strain evidence="2 3">32T</strain>
    </source>
</reference>
<organism evidence="2 3">
    <name type="scientific">Dermabacter jinjuensis</name>
    <dbReference type="NCBI Taxonomy" id="1667168"/>
    <lineage>
        <taxon>Bacteria</taxon>
        <taxon>Bacillati</taxon>
        <taxon>Actinomycetota</taxon>
        <taxon>Actinomycetes</taxon>
        <taxon>Micrococcales</taxon>
        <taxon>Dermabacteraceae</taxon>
        <taxon>Dermabacter</taxon>
    </lineage>
</organism>
<dbReference type="Pfam" id="PF02325">
    <property type="entry name" value="CCB3_YggT"/>
    <property type="match status" value="1"/>
</dbReference>
<keyword evidence="1" id="KW-0812">Transmembrane</keyword>
<proteinExistence type="predicted"/>
<dbReference type="InterPro" id="IPR003425">
    <property type="entry name" value="CCB3/YggT"/>
</dbReference>
<name>A0ABM6PLT7_9MICO</name>
<feature type="transmembrane region" description="Helical" evidence="1">
    <location>
        <begin position="72"/>
        <end position="95"/>
    </location>
</feature>
<protein>
    <submittedName>
        <fullName evidence="2">YggT family protein</fullName>
    </submittedName>
</protein>
<sequence length="96" mass="10567">MAFLASVVYLAAYVFSILLLVRIGLEMIQSYARSFKPRGFVLVVCELIYTVTDPPVKALRSVIPPLRLGDVALDVSVLVIFFACSIISMLVAPYVL</sequence>
<dbReference type="EMBL" id="CP023482">
    <property type="protein sequence ID" value="ATH96196.1"/>
    <property type="molecule type" value="Genomic_DNA"/>
</dbReference>
<keyword evidence="1" id="KW-1133">Transmembrane helix</keyword>
<accession>A0ABM6PLT7</accession>
<evidence type="ECO:0000313" key="3">
    <source>
        <dbReference type="Proteomes" id="UP000815698"/>
    </source>
</evidence>
<dbReference type="RefSeq" id="WP_096882656.1">
    <property type="nucleotide sequence ID" value="NZ_CP023482.1"/>
</dbReference>
<evidence type="ECO:0000313" key="2">
    <source>
        <dbReference type="EMBL" id="ATH96196.1"/>
    </source>
</evidence>